<protein>
    <recommendedName>
        <fullName evidence="3">CCHC-type domain-containing protein</fullName>
    </recommendedName>
</protein>
<keyword evidence="1" id="KW-0863">Zinc-finger</keyword>
<dbReference type="PROSITE" id="PS50158">
    <property type="entry name" value="ZF_CCHC"/>
    <property type="match status" value="1"/>
</dbReference>
<feature type="compositionally biased region" description="Low complexity" evidence="2">
    <location>
        <begin position="409"/>
        <end position="420"/>
    </location>
</feature>
<dbReference type="InterPro" id="IPR043502">
    <property type="entry name" value="DNA/RNA_pol_sf"/>
</dbReference>
<dbReference type="PANTHER" id="PTHR47331">
    <property type="entry name" value="PHD-TYPE DOMAIN-CONTAINING PROTEIN"/>
    <property type="match status" value="1"/>
</dbReference>
<dbReference type="GO" id="GO:0003676">
    <property type="term" value="F:nucleic acid binding"/>
    <property type="evidence" value="ECO:0007669"/>
    <property type="project" value="InterPro"/>
</dbReference>
<dbReference type="CDD" id="cd01644">
    <property type="entry name" value="RT_pepA17"/>
    <property type="match status" value="1"/>
</dbReference>
<dbReference type="InterPro" id="IPR001878">
    <property type="entry name" value="Znf_CCHC"/>
</dbReference>
<dbReference type="GO" id="GO:0008270">
    <property type="term" value="F:zinc ion binding"/>
    <property type="evidence" value="ECO:0007669"/>
    <property type="project" value="UniProtKB-KW"/>
</dbReference>
<evidence type="ECO:0000313" key="4">
    <source>
        <dbReference type="EMBL" id="CAL1671782.1"/>
    </source>
</evidence>
<dbReference type="SMART" id="SM00343">
    <property type="entry name" value="ZnF_C2HC"/>
    <property type="match status" value="1"/>
</dbReference>
<evidence type="ECO:0000313" key="5">
    <source>
        <dbReference type="Proteomes" id="UP001497644"/>
    </source>
</evidence>
<name>A0AAV2MX34_9HYME</name>
<sequence>MSAFDNLLIEQRSTIEQLKRILPNYRKLGKEKFSAVKTRNRITALQDVWTSCKSLHVKLQQAATETQRQHKYFTEEFFDAEKEFEDSLDTLAELLSKQEKPVQSVATSKAGDTTLFGEAHNTSAFALPRITIPAFKGEPTRWESFRDSYNELVGSNENLNNAQKLYFLKSFLEGKAARIIEHIQISDANFDGAWGLLVDEYDNSRALVHAHIHAFASLPIMKTETSRELKHLRDTASASLSALVNLKRPVEHWDDLLVYIISQKLSSRTRTEWNLRLGASNDYPSFKALKEFLTERIRGIAEPVNFEEASSGVSQSGVKGKTKAAVHNATARKCPCCKGNHFLTFCPAFRKKSVEQRYQIAKQARVCFNCLRPGHFPAQCPSENRCSTCQKSHHSVLHRDNSEKKETASEPSPAPATASAGNSTLVNCVLPRPSTSIVSHLASSRADASQLNAALHSRSNAPISVLLATAVVQLRTAEGRLVKARALLDQGSTFSFITESLAQRLHTSRRRANLHITVFGEAYSGMAKTQMSLSIEPCHGQSPRLPMVAYIYQNITTYAAEKERVVGSWPHLKELTLANPNPSSTGSIDVLIGADLYGYLLSRPIRKGPLGSPTAQLTIFGWIVSGPTGDRCKASDSFNSVINCVSATSTDALIKRFWEIEEIPTKAYLTPEEENCENHFVKTHTRDASGRYTVRLPFLKDPSQALGETYNIALLYYSKIKRRLTNKSDLAVEYDKFLAEYESMRHMELVRDSSSHVKPVYIPHHPVQREDSLTTRLRVVFNASSVTSTGASLNDCLLGGPKLQRDIAEILIRWRQHRYVYIADIAKMFRQILVHPDDADYQRIVWRPNKSGPVKIYRLLTVTYGTACAPYLALRVLLQLAKDKNDQFPEAAQVLRDNTYVDDVLFESDDIATALAIRDQLNALMSRGGFHLRKWAANHDDLVRDIPDGDYETALDHSLDGSEVLKVLGLTWLPAADVFNFKIAVLPPDQHTKRSILSFIARLFDPLGWAAPVVISAKLLMQDLWLQKLDWDEPVPSTLLRRWENYYQGLPKLATLQIPRWTGRMSNHSVVEIHGFSDASQRAYSAVVYLRIANSLDDISVTLLAAKSKVAPLHTVSIPRLELNRVVLLVRLLEYVIQTLKYDVVSVHGWTDSTVALAWISQHPSRWKPYVANRVSGGNHLEPSPENTLGAGEPPIRAPSAFV</sequence>
<organism evidence="4 5">
    <name type="scientific">Lasius platythorax</name>
    <dbReference type="NCBI Taxonomy" id="488582"/>
    <lineage>
        <taxon>Eukaryota</taxon>
        <taxon>Metazoa</taxon>
        <taxon>Ecdysozoa</taxon>
        <taxon>Arthropoda</taxon>
        <taxon>Hexapoda</taxon>
        <taxon>Insecta</taxon>
        <taxon>Pterygota</taxon>
        <taxon>Neoptera</taxon>
        <taxon>Endopterygota</taxon>
        <taxon>Hymenoptera</taxon>
        <taxon>Apocrita</taxon>
        <taxon>Aculeata</taxon>
        <taxon>Formicoidea</taxon>
        <taxon>Formicidae</taxon>
        <taxon>Formicinae</taxon>
        <taxon>Lasius</taxon>
        <taxon>Lasius</taxon>
    </lineage>
</organism>
<dbReference type="Pfam" id="PF03564">
    <property type="entry name" value="DUF1759"/>
    <property type="match status" value="1"/>
</dbReference>
<feature type="region of interest" description="Disordered" evidence="2">
    <location>
        <begin position="1179"/>
        <end position="1203"/>
    </location>
</feature>
<keyword evidence="1" id="KW-0479">Metal-binding</keyword>
<dbReference type="PANTHER" id="PTHR47331:SF1">
    <property type="entry name" value="GAG-LIKE PROTEIN"/>
    <property type="match status" value="1"/>
</dbReference>
<dbReference type="Proteomes" id="UP001497644">
    <property type="component" value="Unassembled WGS sequence"/>
</dbReference>
<dbReference type="Pfam" id="PF05380">
    <property type="entry name" value="Peptidase_A17"/>
    <property type="match status" value="1"/>
</dbReference>
<keyword evidence="5" id="KW-1185">Reference proteome</keyword>
<evidence type="ECO:0000256" key="1">
    <source>
        <dbReference type="PROSITE-ProRule" id="PRU00047"/>
    </source>
</evidence>
<gene>
    <name evidence="4" type="ORF">LPLAT_LOCUS5206</name>
</gene>
<proteinExistence type="predicted"/>
<keyword evidence="1" id="KW-0862">Zinc</keyword>
<dbReference type="EMBL" id="CAXIPU020000424">
    <property type="protein sequence ID" value="CAL1671782.1"/>
    <property type="molecule type" value="Genomic_DNA"/>
</dbReference>
<feature type="domain" description="CCHC-type" evidence="3">
    <location>
        <begin position="367"/>
        <end position="382"/>
    </location>
</feature>
<dbReference type="SUPFAM" id="SSF56672">
    <property type="entry name" value="DNA/RNA polymerases"/>
    <property type="match status" value="1"/>
</dbReference>
<dbReference type="AlphaFoldDB" id="A0AAV2MX34"/>
<feature type="compositionally biased region" description="Basic and acidic residues" evidence="2">
    <location>
        <begin position="397"/>
        <end position="408"/>
    </location>
</feature>
<dbReference type="GO" id="GO:0071897">
    <property type="term" value="P:DNA biosynthetic process"/>
    <property type="evidence" value="ECO:0007669"/>
    <property type="project" value="UniProtKB-ARBA"/>
</dbReference>
<evidence type="ECO:0000256" key="2">
    <source>
        <dbReference type="SAM" id="MobiDB-lite"/>
    </source>
</evidence>
<feature type="region of interest" description="Disordered" evidence="2">
    <location>
        <begin position="394"/>
        <end position="420"/>
    </location>
</feature>
<comment type="caution">
    <text evidence="4">The sequence shown here is derived from an EMBL/GenBank/DDBJ whole genome shotgun (WGS) entry which is preliminary data.</text>
</comment>
<dbReference type="InterPro" id="IPR005312">
    <property type="entry name" value="DUF1759"/>
</dbReference>
<dbReference type="InterPro" id="IPR008042">
    <property type="entry name" value="Retrotrans_Pao"/>
</dbReference>
<reference evidence="4" key="1">
    <citation type="submission" date="2024-04" db="EMBL/GenBank/DDBJ databases">
        <authorList>
            <consortium name="Molecular Ecology Group"/>
        </authorList>
    </citation>
    <scope>NUCLEOTIDE SEQUENCE</scope>
</reference>
<accession>A0AAV2MX34</accession>
<evidence type="ECO:0000259" key="3">
    <source>
        <dbReference type="PROSITE" id="PS50158"/>
    </source>
</evidence>